<evidence type="ECO:0000256" key="2">
    <source>
        <dbReference type="ARBA" id="ARBA00022840"/>
    </source>
</evidence>
<dbReference type="PANTHER" id="PTHR12435">
    <property type="match status" value="1"/>
</dbReference>
<protein>
    <recommendedName>
        <fullName evidence="4">Protein KTI12 homolog</fullName>
    </recommendedName>
</protein>
<dbReference type="Proteomes" id="UP000272942">
    <property type="component" value="Unassembled WGS sequence"/>
</dbReference>
<dbReference type="Pfam" id="PF08433">
    <property type="entry name" value="KTI12"/>
    <property type="match status" value="1"/>
</dbReference>
<sequence>MPLITVCGYPCSGKSSVVAALVHALQLAKISEEIVALPEPLPASTDDDPRVRIYADSVKERELRGQHKSEVERFLSGGSDAVGGDVRNPIVIMDACNYIKGYRYELYCLAKSLKHQQAVLFCDTPPETVAEWNEKAHRYPPELLSDMISRFEAPQASQRWDSPLLVIKPHLWQSADQIDVTSVVMDLKSVFSPSNPTVQPNRSTLRSAPVPTDFLQTLESVTQSVVDHILQSQAMKSPVIGLPPSIARGTTNSGPQINLAHRPVGYSLPELARFKRRYIGMQKNKISDPTTAQDFPNATVIAAEFMNFIACSSGCP</sequence>
<proteinExistence type="inferred from homology"/>
<evidence type="ECO:0000313" key="7">
    <source>
        <dbReference type="WBParaSite" id="ECPE_0000860901-mRNA-1"/>
    </source>
</evidence>
<reference evidence="5 6" key="2">
    <citation type="submission" date="2018-11" db="EMBL/GenBank/DDBJ databases">
        <authorList>
            <consortium name="Pathogen Informatics"/>
        </authorList>
    </citation>
    <scope>NUCLEOTIDE SEQUENCE [LARGE SCALE GENOMIC DNA]</scope>
    <source>
        <strain evidence="5 6">Egypt</strain>
    </source>
</reference>
<comment type="similarity">
    <text evidence="3">Belongs to the KTI12 family.</text>
</comment>
<accession>A0A183ANP8</accession>
<dbReference type="GO" id="GO:0005524">
    <property type="term" value="F:ATP binding"/>
    <property type="evidence" value="ECO:0007669"/>
    <property type="project" value="UniProtKB-KW"/>
</dbReference>
<reference evidence="7" key="1">
    <citation type="submission" date="2016-06" db="UniProtKB">
        <authorList>
            <consortium name="WormBaseParasite"/>
        </authorList>
    </citation>
    <scope>IDENTIFICATION</scope>
</reference>
<dbReference type="WBParaSite" id="ECPE_0000860901-mRNA-1">
    <property type="protein sequence ID" value="ECPE_0000860901-mRNA-1"/>
    <property type="gene ID" value="ECPE_0000860901"/>
</dbReference>
<dbReference type="Gene3D" id="3.40.50.300">
    <property type="entry name" value="P-loop containing nucleotide triphosphate hydrolases"/>
    <property type="match status" value="1"/>
</dbReference>
<keyword evidence="1" id="KW-0547">Nucleotide-binding</keyword>
<dbReference type="OrthoDB" id="9972657at2759"/>
<evidence type="ECO:0000313" key="6">
    <source>
        <dbReference type="Proteomes" id="UP000272942"/>
    </source>
</evidence>
<keyword evidence="6" id="KW-1185">Reference proteome</keyword>
<evidence type="ECO:0000313" key="5">
    <source>
        <dbReference type="EMBL" id="VDP83822.1"/>
    </source>
</evidence>
<organism evidence="7">
    <name type="scientific">Echinostoma caproni</name>
    <dbReference type="NCBI Taxonomy" id="27848"/>
    <lineage>
        <taxon>Eukaryota</taxon>
        <taxon>Metazoa</taxon>
        <taxon>Spiralia</taxon>
        <taxon>Lophotrochozoa</taxon>
        <taxon>Platyhelminthes</taxon>
        <taxon>Trematoda</taxon>
        <taxon>Digenea</taxon>
        <taxon>Plagiorchiida</taxon>
        <taxon>Echinostomata</taxon>
        <taxon>Echinostomatoidea</taxon>
        <taxon>Echinostomatidae</taxon>
        <taxon>Echinostoma</taxon>
    </lineage>
</organism>
<evidence type="ECO:0000256" key="3">
    <source>
        <dbReference type="ARBA" id="ARBA00025768"/>
    </source>
</evidence>
<keyword evidence="2" id="KW-0067">ATP-binding</keyword>
<evidence type="ECO:0000256" key="4">
    <source>
        <dbReference type="ARBA" id="ARBA00026170"/>
    </source>
</evidence>
<dbReference type="EMBL" id="UZAN01046178">
    <property type="protein sequence ID" value="VDP83822.1"/>
    <property type="molecule type" value="Genomic_DNA"/>
</dbReference>
<gene>
    <name evidence="5" type="ORF">ECPE_LOCUS8583</name>
</gene>
<dbReference type="InterPro" id="IPR027417">
    <property type="entry name" value="P-loop_NTPase"/>
</dbReference>
<evidence type="ECO:0000256" key="1">
    <source>
        <dbReference type="ARBA" id="ARBA00022741"/>
    </source>
</evidence>
<dbReference type="AlphaFoldDB" id="A0A183ANP8"/>
<name>A0A183ANP8_9TREM</name>
<dbReference type="InterPro" id="IPR013641">
    <property type="entry name" value="KTI12/PSTK"/>
</dbReference>
<dbReference type="SUPFAM" id="SSF52540">
    <property type="entry name" value="P-loop containing nucleoside triphosphate hydrolases"/>
    <property type="match status" value="1"/>
</dbReference>